<feature type="transmembrane region" description="Helical" evidence="5">
    <location>
        <begin position="182"/>
        <end position="204"/>
    </location>
</feature>
<dbReference type="EMBL" id="JAGGLG010000031">
    <property type="protein sequence ID" value="MBP2019594.1"/>
    <property type="molecule type" value="Genomic_DNA"/>
</dbReference>
<keyword evidence="8" id="KW-1185">Reference proteome</keyword>
<evidence type="ECO:0000259" key="6">
    <source>
        <dbReference type="Pfam" id="PF12698"/>
    </source>
</evidence>
<comment type="subcellular location">
    <subcellularLocation>
        <location evidence="1">Membrane</location>
        <topology evidence="1">Multi-pass membrane protein</topology>
    </subcellularLocation>
</comment>
<dbReference type="PANTHER" id="PTHR43471:SF3">
    <property type="entry name" value="ABC TRANSPORTER PERMEASE PROTEIN NATB"/>
    <property type="match status" value="1"/>
</dbReference>
<name>A0ABS4JYS1_9FIRM</name>
<organism evidence="7 8">
    <name type="scientific">Symbiobacterium terraclitae</name>
    <dbReference type="NCBI Taxonomy" id="557451"/>
    <lineage>
        <taxon>Bacteria</taxon>
        <taxon>Bacillati</taxon>
        <taxon>Bacillota</taxon>
        <taxon>Clostridia</taxon>
        <taxon>Eubacteriales</taxon>
        <taxon>Symbiobacteriaceae</taxon>
        <taxon>Symbiobacterium</taxon>
    </lineage>
</organism>
<evidence type="ECO:0000256" key="5">
    <source>
        <dbReference type="SAM" id="Phobius"/>
    </source>
</evidence>
<feature type="transmembrane region" description="Helical" evidence="5">
    <location>
        <begin position="273"/>
        <end position="296"/>
    </location>
</feature>
<feature type="domain" description="ABC-2 type transporter transmembrane" evidence="6">
    <location>
        <begin position="21"/>
        <end position="381"/>
    </location>
</feature>
<gene>
    <name evidence="7" type="ORF">J2Z79_003036</name>
</gene>
<keyword evidence="4 5" id="KW-0472">Membrane</keyword>
<feature type="transmembrane region" description="Helical" evidence="5">
    <location>
        <begin position="333"/>
        <end position="351"/>
    </location>
</feature>
<feature type="transmembrane region" description="Helical" evidence="5">
    <location>
        <begin position="233"/>
        <end position="253"/>
    </location>
</feature>
<evidence type="ECO:0000256" key="3">
    <source>
        <dbReference type="ARBA" id="ARBA00022989"/>
    </source>
</evidence>
<evidence type="ECO:0000313" key="8">
    <source>
        <dbReference type="Proteomes" id="UP001519289"/>
    </source>
</evidence>
<dbReference type="Pfam" id="PF12698">
    <property type="entry name" value="ABC2_membrane_3"/>
    <property type="match status" value="1"/>
</dbReference>
<evidence type="ECO:0000256" key="2">
    <source>
        <dbReference type="ARBA" id="ARBA00022692"/>
    </source>
</evidence>
<dbReference type="InterPro" id="IPR013525">
    <property type="entry name" value="ABC2_TM"/>
</dbReference>
<dbReference type="RefSeq" id="WP_209467700.1">
    <property type="nucleotide sequence ID" value="NZ_JAGGLG010000031.1"/>
</dbReference>
<evidence type="ECO:0000256" key="1">
    <source>
        <dbReference type="ARBA" id="ARBA00004141"/>
    </source>
</evidence>
<dbReference type="Proteomes" id="UP001519289">
    <property type="component" value="Unassembled WGS sequence"/>
</dbReference>
<protein>
    <submittedName>
        <fullName evidence="7">ABC-2 type transport system permease protein</fullName>
    </submittedName>
</protein>
<comment type="caution">
    <text evidence="7">The sequence shown here is derived from an EMBL/GenBank/DDBJ whole genome shotgun (WGS) entry which is preliminary data.</text>
</comment>
<accession>A0ABS4JYS1</accession>
<sequence>MRNLWLVTRREFLSRIRSGAFIFSTLIMMVALLGATLIPVLMQGSSEPLTVIVLDRTGKVYPPLEDAVARLRGGSRNVSLMPGEGDEERIMAEARAQNAAVLIIEGTYPGGLHARYLYTSMGDLSDAHLVLELLQQHVRAARLNERGLPPEVAVEVLQPLTIETRQLTAREERTANEFMGSIFLAMGAVMSVYLITVINSQFVFQGVLEEKVSRVVEVMAAAVRPTEMMVGKILGLGLLGVVQYAGMMAAWLAGNILSARAMDVPVGSITPQVALLIMAFIVLSYAMSSSVLAALGATVSRMEDSQTVVSPVLLLMMLPMFFITPVMSAPNGTLATVLSLVPIWTPTVMLLRVMLAEVPAVQVVISLAVLVATTGLLAWASGRIYRAALLTFGTRPTLKQLWQYLRTG</sequence>
<feature type="transmembrane region" description="Helical" evidence="5">
    <location>
        <begin position="363"/>
        <end position="382"/>
    </location>
</feature>
<feature type="transmembrane region" description="Helical" evidence="5">
    <location>
        <begin position="20"/>
        <end position="42"/>
    </location>
</feature>
<evidence type="ECO:0000256" key="4">
    <source>
        <dbReference type="ARBA" id="ARBA00023136"/>
    </source>
</evidence>
<keyword evidence="3 5" id="KW-1133">Transmembrane helix</keyword>
<dbReference type="PANTHER" id="PTHR43471">
    <property type="entry name" value="ABC TRANSPORTER PERMEASE"/>
    <property type="match status" value="1"/>
</dbReference>
<proteinExistence type="predicted"/>
<feature type="transmembrane region" description="Helical" evidence="5">
    <location>
        <begin position="308"/>
        <end position="327"/>
    </location>
</feature>
<reference evidence="7 8" key="1">
    <citation type="submission" date="2021-03" db="EMBL/GenBank/DDBJ databases">
        <title>Genomic Encyclopedia of Type Strains, Phase IV (KMG-IV): sequencing the most valuable type-strain genomes for metagenomic binning, comparative biology and taxonomic classification.</title>
        <authorList>
            <person name="Goeker M."/>
        </authorList>
    </citation>
    <scope>NUCLEOTIDE SEQUENCE [LARGE SCALE GENOMIC DNA]</scope>
    <source>
        <strain evidence="7 8">DSM 27138</strain>
    </source>
</reference>
<evidence type="ECO:0000313" key="7">
    <source>
        <dbReference type="EMBL" id="MBP2019594.1"/>
    </source>
</evidence>
<keyword evidence="2 5" id="KW-0812">Transmembrane</keyword>